<dbReference type="Pfam" id="PF02498">
    <property type="entry name" value="Bro-N"/>
    <property type="match status" value="1"/>
</dbReference>
<comment type="caution">
    <text evidence="2">The sequence shown here is derived from an EMBL/GenBank/DDBJ whole genome shotgun (WGS) entry which is preliminary data.</text>
</comment>
<reference evidence="2" key="1">
    <citation type="submission" date="2020-05" db="EMBL/GenBank/DDBJ databases">
        <authorList>
            <person name="Delgado-Blas J."/>
        </authorList>
    </citation>
    <scope>NUCLEOTIDE SEQUENCE</scope>
    <source>
        <strain evidence="2">BB1453</strain>
    </source>
</reference>
<dbReference type="GeneID" id="92274765"/>
<accession>A0A9N8CWY6</accession>
<evidence type="ECO:0000313" key="3">
    <source>
        <dbReference type="Proteomes" id="UP000834611"/>
    </source>
</evidence>
<dbReference type="PANTHER" id="PTHR36180:SF2">
    <property type="entry name" value="BRO FAMILY PROTEIN"/>
    <property type="match status" value="1"/>
</dbReference>
<name>A0A9N8CWY6_PRORE</name>
<dbReference type="RefSeq" id="WP_141173374.1">
    <property type="nucleotide sequence ID" value="NZ_ABFNOU020000010.1"/>
</dbReference>
<dbReference type="SMART" id="SM01040">
    <property type="entry name" value="Bro-N"/>
    <property type="match status" value="1"/>
</dbReference>
<dbReference type="PROSITE" id="PS51750">
    <property type="entry name" value="BRO_N"/>
    <property type="match status" value="1"/>
</dbReference>
<gene>
    <name evidence="2" type="ORF">GHA_01178</name>
</gene>
<sequence>MTNQLSPLSFNFEASTQVRAVSIKGEPWFIAKDICDTLRLTNSRMALKALDDDEIADVSLTYTSSNSVKQNRKVKLISESGLYTLILRCRDAVTKGSLPYRFRKWVTNEILPSIRKTGKYDPKSDNATLADLVGTGVETTLGARDAIRSKKNAEANAANEIAEKCIPMIMSAMRKHQYHYTNENVMPSDMLPILTSDSYNNVSKKLQIYALLIELAENGHAVSGAFREVEVMAHTIRECQKRLASIEAHADYILTQSKPVF</sequence>
<dbReference type="AlphaFoldDB" id="A0A9N8CWY6"/>
<dbReference type="PANTHER" id="PTHR36180">
    <property type="entry name" value="DNA-BINDING PROTEIN-RELATED-RELATED"/>
    <property type="match status" value="1"/>
</dbReference>
<dbReference type="EMBL" id="CAHPSF010000002">
    <property type="protein sequence ID" value="CAB5679167.1"/>
    <property type="molecule type" value="Genomic_DNA"/>
</dbReference>
<proteinExistence type="predicted"/>
<protein>
    <submittedName>
        <fullName evidence="2">Uncharacterized phage-encoded protein</fullName>
    </submittedName>
</protein>
<feature type="domain" description="Bro-N" evidence="1">
    <location>
        <begin position="2"/>
        <end position="118"/>
    </location>
</feature>
<dbReference type="InterPro" id="IPR003497">
    <property type="entry name" value="BRO_N_domain"/>
</dbReference>
<evidence type="ECO:0000259" key="1">
    <source>
        <dbReference type="PROSITE" id="PS51750"/>
    </source>
</evidence>
<organism evidence="2 3">
    <name type="scientific">Providencia rettgeri</name>
    <dbReference type="NCBI Taxonomy" id="587"/>
    <lineage>
        <taxon>Bacteria</taxon>
        <taxon>Pseudomonadati</taxon>
        <taxon>Pseudomonadota</taxon>
        <taxon>Gammaproteobacteria</taxon>
        <taxon>Enterobacterales</taxon>
        <taxon>Morganellaceae</taxon>
        <taxon>Providencia</taxon>
    </lineage>
</organism>
<dbReference type="Proteomes" id="UP000834611">
    <property type="component" value="Unassembled WGS sequence"/>
</dbReference>
<evidence type="ECO:0000313" key="2">
    <source>
        <dbReference type="EMBL" id="CAB5679167.1"/>
    </source>
</evidence>